<keyword evidence="4" id="KW-1185">Reference proteome</keyword>
<sequence>MAQAEKMELDLELPPAGSEGGGLRRSNSAPLIHGLSDNSQVFQPHVLRTRRNSTTVVNRHSMLISSSTIRIPSSRLHQIRREEGVDLMNREAAHEREVQTAMQISQSWEESLSLSDNDLDKSEKSSSPKRIDFIPVSPAPSPTRGIGKQCFSPSLQMFVSSNGLPPSPIPSPTRRFSNRRSQSPINCIRPSALGPIKRKGEMETESQPKRLFQGTTNMLCPDATHLSDLSS</sequence>
<comment type="similarity">
    <text evidence="1">Belongs to the FAM122 family.</text>
</comment>
<dbReference type="AlphaFoldDB" id="A0AA35PLG6"/>
<evidence type="ECO:0000256" key="2">
    <source>
        <dbReference type="SAM" id="MobiDB-lite"/>
    </source>
</evidence>
<feature type="region of interest" description="Disordered" evidence="2">
    <location>
        <begin position="102"/>
        <end position="144"/>
    </location>
</feature>
<evidence type="ECO:0000313" key="3">
    <source>
        <dbReference type="EMBL" id="CAI5793316.1"/>
    </source>
</evidence>
<proteinExistence type="inferred from homology"/>
<feature type="compositionally biased region" description="Basic and acidic residues" evidence="2">
    <location>
        <begin position="118"/>
        <end position="132"/>
    </location>
</feature>
<dbReference type="PANTHER" id="PTHR22227">
    <property type="entry name" value="FAMILY WITH SEQUENCE SIMILARITY 122B ISOFORM X1"/>
    <property type="match status" value="1"/>
</dbReference>
<evidence type="ECO:0000256" key="1">
    <source>
        <dbReference type="ARBA" id="ARBA00006725"/>
    </source>
</evidence>
<gene>
    <name evidence="3" type="ORF">PODLI_1B013454</name>
</gene>
<feature type="region of interest" description="Disordered" evidence="2">
    <location>
        <begin position="164"/>
        <end position="231"/>
    </location>
</feature>
<dbReference type="Proteomes" id="UP001178461">
    <property type="component" value="Chromosome Z"/>
</dbReference>
<accession>A0AA35PLG6</accession>
<dbReference type="EMBL" id="OX395140">
    <property type="protein sequence ID" value="CAI5793316.1"/>
    <property type="molecule type" value="Genomic_DNA"/>
</dbReference>
<dbReference type="GO" id="GO:0004865">
    <property type="term" value="F:protein serine/threonine phosphatase inhibitor activity"/>
    <property type="evidence" value="ECO:0007669"/>
    <property type="project" value="InterPro"/>
</dbReference>
<feature type="compositionally biased region" description="Low complexity" evidence="2">
    <location>
        <begin position="107"/>
        <end position="116"/>
    </location>
</feature>
<feature type="compositionally biased region" description="Basic and acidic residues" evidence="2">
    <location>
        <begin position="198"/>
        <end position="208"/>
    </location>
</feature>
<evidence type="ECO:0000313" key="4">
    <source>
        <dbReference type="Proteomes" id="UP001178461"/>
    </source>
</evidence>
<dbReference type="PANTHER" id="PTHR22227:SF1">
    <property type="entry name" value="PABIR FAMILY MEMBER 2"/>
    <property type="match status" value="1"/>
</dbReference>
<organism evidence="3 4">
    <name type="scientific">Podarcis lilfordi</name>
    <name type="common">Lilford's wall lizard</name>
    <dbReference type="NCBI Taxonomy" id="74358"/>
    <lineage>
        <taxon>Eukaryota</taxon>
        <taxon>Metazoa</taxon>
        <taxon>Chordata</taxon>
        <taxon>Craniata</taxon>
        <taxon>Vertebrata</taxon>
        <taxon>Euteleostomi</taxon>
        <taxon>Lepidosauria</taxon>
        <taxon>Squamata</taxon>
        <taxon>Bifurcata</taxon>
        <taxon>Unidentata</taxon>
        <taxon>Episquamata</taxon>
        <taxon>Laterata</taxon>
        <taxon>Lacertibaenia</taxon>
        <taxon>Lacertidae</taxon>
        <taxon>Podarcis</taxon>
    </lineage>
</organism>
<reference evidence="3" key="1">
    <citation type="submission" date="2022-12" db="EMBL/GenBank/DDBJ databases">
        <authorList>
            <person name="Alioto T."/>
            <person name="Alioto T."/>
            <person name="Gomez Garrido J."/>
        </authorList>
    </citation>
    <scope>NUCLEOTIDE SEQUENCE</scope>
</reference>
<dbReference type="InterPro" id="IPR026716">
    <property type="entry name" value="PBIR1/2/3"/>
</dbReference>
<name>A0AA35PLG6_9SAUR</name>
<feature type="region of interest" description="Disordered" evidence="2">
    <location>
        <begin position="1"/>
        <end position="29"/>
    </location>
</feature>
<protein>
    <submittedName>
        <fullName evidence="3">Stromal cell derived factor 2</fullName>
    </submittedName>
</protein>